<keyword evidence="3" id="KW-1003">Cell membrane</keyword>
<comment type="similarity">
    <text evidence="2">Belongs to the RLP family.</text>
</comment>
<evidence type="ECO:0000313" key="12">
    <source>
        <dbReference type="EMBL" id="KAJ9160228.1"/>
    </source>
</evidence>
<keyword evidence="10" id="KW-0325">Glycoprotein</keyword>
<dbReference type="PANTHER" id="PTHR27004:SF411">
    <property type="entry name" value="OS11G0173550 PROTEIN"/>
    <property type="match status" value="1"/>
</dbReference>
<proteinExistence type="inferred from homology"/>
<dbReference type="EMBL" id="JARPOI010000014">
    <property type="protein sequence ID" value="KAJ9160228.1"/>
    <property type="molecule type" value="Genomic_DNA"/>
</dbReference>
<evidence type="ECO:0000256" key="2">
    <source>
        <dbReference type="ARBA" id="ARBA00009592"/>
    </source>
</evidence>
<evidence type="ECO:0000256" key="3">
    <source>
        <dbReference type="ARBA" id="ARBA00022475"/>
    </source>
</evidence>
<keyword evidence="13" id="KW-1185">Reference proteome</keyword>
<keyword evidence="4" id="KW-0433">Leucine-rich repeat</keyword>
<evidence type="ECO:0000256" key="1">
    <source>
        <dbReference type="ARBA" id="ARBA00004251"/>
    </source>
</evidence>
<feature type="transmembrane region" description="Helical" evidence="11">
    <location>
        <begin position="52"/>
        <end position="70"/>
    </location>
</feature>
<organism evidence="12 13">
    <name type="scientific">Hevea brasiliensis</name>
    <name type="common">Para rubber tree</name>
    <name type="synonym">Siphonia brasiliensis</name>
    <dbReference type="NCBI Taxonomy" id="3981"/>
    <lineage>
        <taxon>Eukaryota</taxon>
        <taxon>Viridiplantae</taxon>
        <taxon>Streptophyta</taxon>
        <taxon>Embryophyta</taxon>
        <taxon>Tracheophyta</taxon>
        <taxon>Spermatophyta</taxon>
        <taxon>Magnoliopsida</taxon>
        <taxon>eudicotyledons</taxon>
        <taxon>Gunneridae</taxon>
        <taxon>Pentapetalae</taxon>
        <taxon>rosids</taxon>
        <taxon>fabids</taxon>
        <taxon>Malpighiales</taxon>
        <taxon>Euphorbiaceae</taxon>
        <taxon>Crotonoideae</taxon>
        <taxon>Micrandreae</taxon>
        <taxon>Hevea</taxon>
    </lineage>
</organism>
<keyword evidence="7 11" id="KW-1133">Transmembrane helix</keyword>
<evidence type="ECO:0000256" key="10">
    <source>
        <dbReference type="ARBA" id="ARBA00023180"/>
    </source>
</evidence>
<evidence type="ECO:0000256" key="11">
    <source>
        <dbReference type="SAM" id="Phobius"/>
    </source>
</evidence>
<gene>
    <name evidence="12" type="ORF">P3X46_025649</name>
</gene>
<feature type="non-terminal residue" evidence="12">
    <location>
        <position position="1"/>
    </location>
</feature>
<name>A0ABQ9L825_HEVBR</name>
<evidence type="ECO:0008006" key="14">
    <source>
        <dbReference type="Google" id="ProtNLM"/>
    </source>
</evidence>
<sequence>QFNTFDSSLYEENLGLCRFPLEKCDNRERQQPTTSKEDDSESKIGFGWKPEFVGYGCGVIFGVTMGYVMFKTRKSMWFVRMV</sequence>
<keyword evidence="5 11" id="KW-0812">Transmembrane</keyword>
<evidence type="ECO:0000256" key="5">
    <source>
        <dbReference type="ARBA" id="ARBA00022692"/>
    </source>
</evidence>
<accession>A0ABQ9L825</accession>
<evidence type="ECO:0000256" key="7">
    <source>
        <dbReference type="ARBA" id="ARBA00022989"/>
    </source>
</evidence>
<keyword evidence="6" id="KW-0677">Repeat</keyword>
<dbReference type="Proteomes" id="UP001174677">
    <property type="component" value="Chromosome 14"/>
</dbReference>
<evidence type="ECO:0000256" key="9">
    <source>
        <dbReference type="ARBA" id="ARBA00023170"/>
    </source>
</evidence>
<evidence type="ECO:0000256" key="6">
    <source>
        <dbReference type="ARBA" id="ARBA00022737"/>
    </source>
</evidence>
<evidence type="ECO:0000256" key="8">
    <source>
        <dbReference type="ARBA" id="ARBA00023136"/>
    </source>
</evidence>
<protein>
    <recommendedName>
        <fullName evidence="14">Receptor-like protein kinase</fullName>
    </recommendedName>
</protein>
<evidence type="ECO:0000256" key="4">
    <source>
        <dbReference type="ARBA" id="ARBA00022614"/>
    </source>
</evidence>
<dbReference type="PANTHER" id="PTHR27004">
    <property type="entry name" value="RECEPTOR-LIKE PROTEIN 12 ISOFORM X1"/>
    <property type="match status" value="1"/>
</dbReference>
<keyword evidence="8 11" id="KW-0472">Membrane</keyword>
<keyword evidence="9" id="KW-0675">Receptor</keyword>
<evidence type="ECO:0000313" key="13">
    <source>
        <dbReference type="Proteomes" id="UP001174677"/>
    </source>
</evidence>
<comment type="caution">
    <text evidence="12">The sequence shown here is derived from an EMBL/GenBank/DDBJ whole genome shotgun (WGS) entry which is preliminary data.</text>
</comment>
<comment type="subcellular location">
    <subcellularLocation>
        <location evidence="1">Cell membrane</location>
        <topology evidence="1">Single-pass type I membrane protein</topology>
    </subcellularLocation>
</comment>
<reference evidence="12" key="1">
    <citation type="journal article" date="2023" name="Plant Biotechnol. J.">
        <title>Chromosome-level wild Hevea brasiliensis genome provides new tools for genomic-assisted breeding and valuable loci to elevate rubber yield.</title>
        <authorList>
            <person name="Cheng H."/>
            <person name="Song X."/>
            <person name="Hu Y."/>
            <person name="Wu T."/>
            <person name="Yang Q."/>
            <person name="An Z."/>
            <person name="Feng S."/>
            <person name="Deng Z."/>
            <person name="Wu W."/>
            <person name="Zeng X."/>
            <person name="Tu M."/>
            <person name="Wang X."/>
            <person name="Huang H."/>
        </authorList>
    </citation>
    <scope>NUCLEOTIDE SEQUENCE</scope>
    <source>
        <strain evidence="12">MT/VB/25A 57/8</strain>
    </source>
</reference>